<name>A0A927BW63_9BACL</name>
<evidence type="ECO:0000259" key="2">
    <source>
        <dbReference type="Pfam" id="PF01970"/>
    </source>
</evidence>
<feature type="transmembrane region" description="Helical" evidence="1">
    <location>
        <begin position="460"/>
        <end position="481"/>
    </location>
</feature>
<feature type="transmembrane region" description="Helical" evidence="1">
    <location>
        <begin position="131"/>
        <end position="155"/>
    </location>
</feature>
<dbReference type="PANTHER" id="PTHR35342:SF5">
    <property type="entry name" value="TRICARBOXYLIC TRANSPORT PROTEIN"/>
    <property type="match status" value="1"/>
</dbReference>
<dbReference type="AlphaFoldDB" id="A0A927BW63"/>
<feature type="transmembrane region" description="Helical" evidence="1">
    <location>
        <begin position="409"/>
        <end position="439"/>
    </location>
</feature>
<feature type="transmembrane region" description="Helical" evidence="1">
    <location>
        <begin position="54"/>
        <end position="79"/>
    </location>
</feature>
<feature type="transmembrane region" description="Helical" evidence="1">
    <location>
        <begin position="192"/>
        <end position="213"/>
    </location>
</feature>
<evidence type="ECO:0000313" key="3">
    <source>
        <dbReference type="EMBL" id="MBD2846579.1"/>
    </source>
</evidence>
<keyword evidence="4" id="KW-1185">Reference proteome</keyword>
<proteinExistence type="predicted"/>
<dbReference type="Proteomes" id="UP000621560">
    <property type="component" value="Unassembled WGS sequence"/>
</dbReference>
<feature type="transmembrane region" description="Helical" evidence="1">
    <location>
        <begin position="100"/>
        <end position="125"/>
    </location>
</feature>
<comment type="caution">
    <text evidence="3">The sequence shown here is derived from an EMBL/GenBank/DDBJ whole genome shotgun (WGS) entry which is preliminary data.</text>
</comment>
<feature type="transmembrane region" description="Helical" evidence="1">
    <location>
        <begin position="310"/>
        <end position="334"/>
    </location>
</feature>
<gene>
    <name evidence="3" type="ORF">IDH44_15370</name>
</gene>
<feature type="transmembrane region" description="Helical" evidence="1">
    <location>
        <begin position="12"/>
        <end position="34"/>
    </location>
</feature>
<sequence>MSGFEGFLIPLLNIELLALVGAGVFVGIYIGAIPGLSVTMAFSLLLSFTYTWDVYAALAAMVGIFTGGVYGSSRTAILLNIPGSPAAMATAIDGYPLAKLGLAGIVMGLSTVVSVIGEFFGIGVMVAASPIVSALAIHFSPYDYFLLAMMALLLVGSLTEGALGKALITASLGIVIGMIGMDPFTSQPRLTFGSPTMLGGISFIVVMIGLFGLSEALMQLKNRAQPVKQKVDKIIPSWKLVKKYLPLTLRSSATGTLLGALPGTGAEVASLMAYDQAKRTVKKPSRPFGKGAYEGVVAAESANNASIGGAFIPTLTLGIPGDSGTALFLGALYIHGLRPGPMLMTGQPEFFWIIVACLLLSNVFLLIFGLTGIRIFSKIIEIPKPFLIPIIITLSIIGSYAINNSIGDIYWMILFGIVGYFLKLYRYPLAPLVLGIILTPLIENNLRRGMEISQGSVGGFIGNILNSPISLVLLLAILLMLSAKTAWFRRLVGALRPRRNG</sequence>
<dbReference type="PANTHER" id="PTHR35342">
    <property type="entry name" value="TRICARBOXYLIC TRANSPORT PROTEIN"/>
    <property type="match status" value="1"/>
</dbReference>
<organism evidence="3 4">
    <name type="scientific">Paenibacillus sabuli</name>
    <dbReference type="NCBI Taxonomy" id="2772509"/>
    <lineage>
        <taxon>Bacteria</taxon>
        <taxon>Bacillati</taxon>
        <taxon>Bacillota</taxon>
        <taxon>Bacilli</taxon>
        <taxon>Bacillales</taxon>
        <taxon>Paenibacillaceae</taxon>
        <taxon>Paenibacillus</taxon>
    </lineage>
</organism>
<keyword evidence="1" id="KW-0472">Membrane</keyword>
<evidence type="ECO:0000256" key="1">
    <source>
        <dbReference type="SAM" id="Phobius"/>
    </source>
</evidence>
<feature type="domain" description="DUF112" evidence="2">
    <location>
        <begin position="17"/>
        <end position="434"/>
    </location>
</feature>
<reference evidence="3" key="1">
    <citation type="submission" date="2020-09" db="EMBL/GenBank/DDBJ databases">
        <title>A novel bacterium of genus Paenibacillus, isolated from South China Sea.</title>
        <authorList>
            <person name="Huang H."/>
            <person name="Mo K."/>
            <person name="Hu Y."/>
        </authorList>
    </citation>
    <scope>NUCLEOTIDE SEQUENCE</scope>
    <source>
        <strain evidence="3">IB182496</strain>
    </source>
</reference>
<feature type="transmembrane region" description="Helical" evidence="1">
    <location>
        <begin position="350"/>
        <end position="373"/>
    </location>
</feature>
<dbReference type="EMBL" id="JACXIZ010000026">
    <property type="protein sequence ID" value="MBD2846579.1"/>
    <property type="molecule type" value="Genomic_DNA"/>
</dbReference>
<evidence type="ECO:0000313" key="4">
    <source>
        <dbReference type="Proteomes" id="UP000621560"/>
    </source>
</evidence>
<dbReference type="Pfam" id="PF01970">
    <property type="entry name" value="TctA"/>
    <property type="match status" value="1"/>
</dbReference>
<protein>
    <submittedName>
        <fullName evidence="3">Tripartite tricarboxylate transporter permease</fullName>
    </submittedName>
</protein>
<dbReference type="InterPro" id="IPR002823">
    <property type="entry name" value="DUF112_TM"/>
</dbReference>
<keyword evidence="1" id="KW-1133">Transmembrane helix</keyword>
<feature type="transmembrane region" description="Helical" evidence="1">
    <location>
        <begin position="162"/>
        <end position="180"/>
    </location>
</feature>
<accession>A0A927BW63</accession>
<dbReference type="RefSeq" id="WP_190919121.1">
    <property type="nucleotide sequence ID" value="NZ_JACXIZ010000026.1"/>
</dbReference>
<feature type="transmembrane region" description="Helical" evidence="1">
    <location>
        <begin position="385"/>
        <end position="403"/>
    </location>
</feature>
<keyword evidence="1" id="KW-0812">Transmembrane</keyword>